<evidence type="ECO:0000256" key="2">
    <source>
        <dbReference type="ARBA" id="ARBA00023015"/>
    </source>
</evidence>
<comment type="subcellular location">
    <subcellularLocation>
        <location evidence="1">Nucleus</location>
    </subcellularLocation>
</comment>
<feature type="domain" description="Zn(2)-C6 fungal-type" evidence="6">
    <location>
        <begin position="21"/>
        <end position="49"/>
    </location>
</feature>
<dbReference type="PANTHER" id="PTHR37534:SF49">
    <property type="entry name" value="LYSINE BIOSYNTHESIS REGULATORY PROTEIN LYS14"/>
    <property type="match status" value="1"/>
</dbReference>
<keyword evidence="3" id="KW-0238">DNA-binding</keyword>
<dbReference type="AlphaFoldDB" id="A0A1F5LNZ7"/>
<comment type="caution">
    <text evidence="7">The sequence shown here is derived from an EMBL/GenBank/DDBJ whole genome shotgun (WGS) entry which is preliminary data.</text>
</comment>
<evidence type="ECO:0000256" key="5">
    <source>
        <dbReference type="ARBA" id="ARBA00023242"/>
    </source>
</evidence>
<evidence type="ECO:0000313" key="8">
    <source>
        <dbReference type="Proteomes" id="UP000177622"/>
    </source>
</evidence>
<sequence>MTRRATLRSRKPVKRSKTFTGCWTCRSRGVKCDEGKPICSRCEKGLFTCAGYGVKLIWPGDGAAGAISVQRRLLSRVQYEAPTLSDQALDLFLESLDSSVTDQECCGPFSVFRLSWFTISEPDTSSKKASDDIQLSVCVQEDTSPIQNLEADNASISFLFEQDASPPSIEGYIHDMPEEMIFDDLRLLLGTDSSSSRVALGSESYQDAGMLLALYDSRPGTLQALLTDHTRLHISHFDDRSPLDPHAAQNVETPLPALESDFSLEDYIIQIEMADFLHPIIPPGTSEERQLMHYWVTYLSNLMVSVESPDNPYRTLWVPIALYSSVQGHDVPGHAALLHAIYAISAFNQVQRSSTGRGSLSITATKHYQLSLGYLRKALTEDSGSQREAILATISTMSFIEVINGNSSTWRGHLKGGREWLRSFERTKWNGPGTSILYQLFLCAEALGSSLSSMASSARSGNFVNICDEEYTHNCVFGVTSLLLESEYCLDRYFGITLPILEAIIHITHLSVRPRRPSMVELEGLEVKIRLNKPTTPSHSNAFAASGKHIAMDYARVFYYACYIHFKHTLLRVHSRNLQDLVRQSLKHLEAIEIHEATSRNCGLLWPIFIIACEADEKESRITVSKWFMKGQSVGVANVTSAAKVVVEVWRRRDLAKGCGVDDFVCWGNVMAEMGLDVLLL</sequence>
<dbReference type="Pfam" id="PF11951">
    <property type="entry name" value="Fungal_trans_2"/>
    <property type="match status" value="1"/>
</dbReference>
<dbReference type="InterPro" id="IPR036864">
    <property type="entry name" value="Zn2-C6_fun-type_DNA-bd_sf"/>
</dbReference>
<keyword evidence="2" id="KW-0805">Transcription regulation</keyword>
<dbReference type="GO" id="GO:0000981">
    <property type="term" value="F:DNA-binding transcription factor activity, RNA polymerase II-specific"/>
    <property type="evidence" value="ECO:0007669"/>
    <property type="project" value="InterPro"/>
</dbReference>
<dbReference type="STRING" id="1835702.A0A1F5LNZ7"/>
<proteinExistence type="predicted"/>
<protein>
    <recommendedName>
        <fullName evidence="6">Zn(2)-C6 fungal-type domain-containing protein</fullName>
    </recommendedName>
</protein>
<dbReference type="GO" id="GO:0000976">
    <property type="term" value="F:transcription cis-regulatory region binding"/>
    <property type="evidence" value="ECO:0007669"/>
    <property type="project" value="TreeGrafter"/>
</dbReference>
<dbReference type="InterPro" id="IPR021858">
    <property type="entry name" value="Fun_TF"/>
</dbReference>
<dbReference type="GeneID" id="34574442"/>
<evidence type="ECO:0000259" key="6">
    <source>
        <dbReference type="PROSITE" id="PS50048"/>
    </source>
</evidence>
<accession>A0A1F5LNZ7</accession>
<keyword evidence="4" id="KW-0804">Transcription</keyword>
<gene>
    <name evidence="7" type="ORF">PENARI_c005G04366</name>
</gene>
<dbReference type="CDD" id="cd00067">
    <property type="entry name" value="GAL4"/>
    <property type="match status" value="1"/>
</dbReference>
<dbReference type="InterPro" id="IPR001138">
    <property type="entry name" value="Zn2Cys6_DnaBD"/>
</dbReference>
<evidence type="ECO:0000256" key="1">
    <source>
        <dbReference type="ARBA" id="ARBA00004123"/>
    </source>
</evidence>
<dbReference type="Pfam" id="PF00172">
    <property type="entry name" value="Zn_clus"/>
    <property type="match status" value="1"/>
</dbReference>
<name>A0A1F5LNZ7_PENAI</name>
<dbReference type="Gene3D" id="4.10.240.10">
    <property type="entry name" value="Zn(2)-C6 fungal-type DNA-binding domain"/>
    <property type="match status" value="1"/>
</dbReference>
<dbReference type="PROSITE" id="PS50048">
    <property type="entry name" value="ZN2_CY6_FUNGAL_2"/>
    <property type="match status" value="1"/>
</dbReference>
<reference evidence="7 8" key="1">
    <citation type="journal article" date="2016" name="Sci. Rep.">
        <title>Penicillium arizonense, a new, genome sequenced fungal species, reveals a high chemical diversity in secreted metabolites.</title>
        <authorList>
            <person name="Grijseels S."/>
            <person name="Nielsen J.C."/>
            <person name="Randelovic M."/>
            <person name="Nielsen J."/>
            <person name="Nielsen K.F."/>
            <person name="Workman M."/>
            <person name="Frisvad J.C."/>
        </authorList>
    </citation>
    <scope>NUCLEOTIDE SEQUENCE [LARGE SCALE GENOMIC DNA]</scope>
    <source>
        <strain evidence="7 8">CBS 141311</strain>
    </source>
</reference>
<dbReference type="EMBL" id="LXJU01000005">
    <property type="protein sequence ID" value="OGE54750.1"/>
    <property type="molecule type" value="Genomic_DNA"/>
</dbReference>
<dbReference type="GO" id="GO:0045944">
    <property type="term" value="P:positive regulation of transcription by RNA polymerase II"/>
    <property type="evidence" value="ECO:0007669"/>
    <property type="project" value="TreeGrafter"/>
</dbReference>
<dbReference type="Proteomes" id="UP000177622">
    <property type="component" value="Unassembled WGS sequence"/>
</dbReference>
<evidence type="ECO:0000313" key="7">
    <source>
        <dbReference type="EMBL" id="OGE54750.1"/>
    </source>
</evidence>
<keyword evidence="5" id="KW-0539">Nucleus</keyword>
<dbReference type="GO" id="GO:0005634">
    <property type="term" value="C:nucleus"/>
    <property type="evidence" value="ECO:0007669"/>
    <property type="project" value="UniProtKB-SubCell"/>
</dbReference>
<organism evidence="7 8">
    <name type="scientific">Penicillium arizonense</name>
    <dbReference type="NCBI Taxonomy" id="1835702"/>
    <lineage>
        <taxon>Eukaryota</taxon>
        <taxon>Fungi</taxon>
        <taxon>Dikarya</taxon>
        <taxon>Ascomycota</taxon>
        <taxon>Pezizomycotina</taxon>
        <taxon>Eurotiomycetes</taxon>
        <taxon>Eurotiomycetidae</taxon>
        <taxon>Eurotiales</taxon>
        <taxon>Aspergillaceae</taxon>
        <taxon>Penicillium</taxon>
    </lineage>
</organism>
<evidence type="ECO:0000256" key="4">
    <source>
        <dbReference type="ARBA" id="ARBA00023163"/>
    </source>
</evidence>
<dbReference type="GO" id="GO:0008270">
    <property type="term" value="F:zinc ion binding"/>
    <property type="evidence" value="ECO:0007669"/>
    <property type="project" value="InterPro"/>
</dbReference>
<keyword evidence="8" id="KW-1185">Reference proteome</keyword>
<dbReference type="OrthoDB" id="4266540at2759"/>
<dbReference type="SUPFAM" id="SSF57701">
    <property type="entry name" value="Zn2/Cys6 DNA-binding domain"/>
    <property type="match status" value="1"/>
</dbReference>
<dbReference type="PANTHER" id="PTHR37534">
    <property type="entry name" value="TRANSCRIPTIONAL ACTIVATOR PROTEIN UGA3"/>
    <property type="match status" value="1"/>
</dbReference>
<dbReference type="RefSeq" id="XP_022490182.1">
    <property type="nucleotide sequence ID" value="XM_022629708.1"/>
</dbReference>
<dbReference type="SMART" id="SM00066">
    <property type="entry name" value="GAL4"/>
    <property type="match status" value="1"/>
</dbReference>
<evidence type="ECO:0000256" key="3">
    <source>
        <dbReference type="ARBA" id="ARBA00023125"/>
    </source>
</evidence>